<dbReference type="GO" id="GO:0004497">
    <property type="term" value="F:monooxygenase activity"/>
    <property type="evidence" value="ECO:0007669"/>
    <property type="project" value="UniProtKB-KW"/>
</dbReference>
<dbReference type="AlphaFoldDB" id="A0A7N0UE70"/>
<dbReference type="Gene3D" id="1.10.630.10">
    <property type="entry name" value="Cytochrome P450"/>
    <property type="match status" value="2"/>
</dbReference>
<keyword evidence="4" id="KW-0503">Monooxygenase</keyword>
<evidence type="ECO:0008006" key="8">
    <source>
        <dbReference type="Google" id="ProtNLM"/>
    </source>
</evidence>
<dbReference type="InterPro" id="IPR017972">
    <property type="entry name" value="Cyt_P450_CS"/>
</dbReference>
<evidence type="ECO:0000256" key="4">
    <source>
        <dbReference type="RuleBase" id="RU000461"/>
    </source>
</evidence>
<keyword evidence="4" id="KW-0560">Oxidoreductase</keyword>
<dbReference type="InterPro" id="IPR036396">
    <property type="entry name" value="Cyt_P450_sf"/>
</dbReference>
<dbReference type="SUPFAM" id="SSF48264">
    <property type="entry name" value="Cytochrome P450"/>
    <property type="match status" value="1"/>
</dbReference>
<feature type="compositionally biased region" description="Polar residues" evidence="5">
    <location>
        <begin position="1"/>
        <end position="12"/>
    </location>
</feature>
<dbReference type="Pfam" id="PF00067">
    <property type="entry name" value="p450"/>
    <property type="match status" value="2"/>
</dbReference>
<feature type="region of interest" description="Disordered" evidence="5">
    <location>
        <begin position="1"/>
        <end position="30"/>
    </location>
</feature>
<proteinExistence type="inferred from homology"/>
<keyword evidence="3 4" id="KW-0408">Iron</keyword>
<evidence type="ECO:0000256" key="1">
    <source>
        <dbReference type="ARBA" id="ARBA00010617"/>
    </source>
</evidence>
<evidence type="ECO:0000313" key="6">
    <source>
        <dbReference type="EnsemblPlants" id="Kaladp0060s0354.1.v1.1"/>
    </source>
</evidence>
<keyword evidence="2 4" id="KW-0479">Metal-binding</keyword>
<dbReference type="GO" id="GO:0020037">
    <property type="term" value="F:heme binding"/>
    <property type="evidence" value="ECO:0007669"/>
    <property type="project" value="InterPro"/>
</dbReference>
<protein>
    <recommendedName>
        <fullName evidence="8">Cytochrome P450</fullName>
    </recommendedName>
</protein>
<dbReference type="EnsemblPlants" id="Kaladp0060s0354.1.v1.1">
    <property type="protein sequence ID" value="Kaladp0060s0354.1.v1.1"/>
    <property type="gene ID" value="Kaladp0060s0354.v1.1"/>
</dbReference>
<evidence type="ECO:0000256" key="5">
    <source>
        <dbReference type="SAM" id="MobiDB-lite"/>
    </source>
</evidence>
<dbReference type="Gramene" id="Kaladp0060s0354.1.v1.1">
    <property type="protein sequence ID" value="Kaladp0060s0354.1.v1.1"/>
    <property type="gene ID" value="Kaladp0060s0354.v1.1"/>
</dbReference>
<organism evidence="6 7">
    <name type="scientific">Kalanchoe fedtschenkoi</name>
    <name type="common">Lavender scallops</name>
    <name type="synonym">South American air plant</name>
    <dbReference type="NCBI Taxonomy" id="63787"/>
    <lineage>
        <taxon>Eukaryota</taxon>
        <taxon>Viridiplantae</taxon>
        <taxon>Streptophyta</taxon>
        <taxon>Embryophyta</taxon>
        <taxon>Tracheophyta</taxon>
        <taxon>Spermatophyta</taxon>
        <taxon>Magnoliopsida</taxon>
        <taxon>eudicotyledons</taxon>
        <taxon>Gunneridae</taxon>
        <taxon>Pentapetalae</taxon>
        <taxon>Saxifragales</taxon>
        <taxon>Crassulaceae</taxon>
        <taxon>Kalanchoe</taxon>
    </lineage>
</organism>
<dbReference type="Proteomes" id="UP000594263">
    <property type="component" value="Unplaced"/>
</dbReference>
<dbReference type="OMA" id="CNYSTIN"/>
<dbReference type="InterPro" id="IPR001128">
    <property type="entry name" value="Cyt_P450"/>
</dbReference>
<comment type="similarity">
    <text evidence="1 4">Belongs to the cytochrome P450 family.</text>
</comment>
<evidence type="ECO:0000256" key="2">
    <source>
        <dbReference type="ARBA" id="ARBA00022723"/>
    </source>
</evidence>
<dbReference type="GO" id="GO:0016705">
    <property type="term" value="F:oxidoreductase activity, acting on paired donors, with incorporation or reduction of molecular oxygen"/>
    <property type="evidence" value="ECO:0007669"/>
    <property type="project" value="InterPro"/>
</dbReference>
<dbReference type="PANTHER" id="PTHR47955">
    <property type="entry name" value="CYTOCHROME P450 FAMILY 71 PROTEIN"/>
    <property type="match status" value="1"/>
</dbReference>
<accession>A0A7N0UE70</accession>
<sequence length="282" mass="31237">MAAQKKSQQPLQAPTVPVQAPDHRKLPPAGRVLPHRTLAQLAKRHGSLMLLRLGSKPTLIVSSPGAAQEIFETHDTCFLNRPDLKVSRKFSYGGINVAFTPCADKSWRYTRGLLVKRILSPTRVKTFRSVREEETLLMVGKIEGSLNNNLESAQHVKIQGYDIPSKTRVMVNAWAIGRDPRSWDNPERFLRGDDASDRDVRGLGFEFIPFSAGRRNCPGISYSVPVIELALGGLLHRFDWSLPGGMKLEDLDVSESFGITVARKYPLEVVATAAADCHKSLA</sequence>
<dbReference type="PROSITE" id="PS00086">
    <property type="entry name" value="CYTOCHROME_P450"/>
    <property type="match status" value="1"/>
</dbReference>
<evidence type="ECO:0000313" key="7">
    <source>
        <dbReference type="Proteomes" id="UP000594263"/>
    </source>
</evidence>
<keyword evidence="7" id="KW-1185">Reference proteome</keyword>
<evidence type="ECO:0000256" key="3">
    <source>
        <dbReference type="ARBA" id="ARBA00023004"/>
    </source>
</evidence>
<reference evidence="6" key="1">
    <citation type="submission" date="2021-01" db="UniProtKB">
        <authorList>
            <consortium name="EnsemblPlants"/>
        </authorList>
    </citation>
    <scope>IDENTIFICATION</scope>
</reference>
<dbReference type="GO" id="GO:0005506">
    <property type="term" value="F:iron ion binding"/>
    <property type="evidence" value="ECO:0007669"/>
    <property type="project" value="InterPro"/>
</dbReference>
<keyword evidence="4" id="KW-0349">Heme</keyword>
<name>A0A7N0UE70_KALFE</name>